<name>A0A6N9TS74_DISTH</name>
<comment type="subcellular location">
    <subcellularLocation>
        <location evidence="1">Membrane</location>
    </subcellularLocation>
</comment>
<keyword evidence="8" id="KW-0378">Hydrolase</keyword>
<dbReference type="SUPFAM" id="SSF117892">
    <property type="entry name" value="Band 7/SPFH domain"/>
    <property type="match status" value="1"/>
</dbReference>
<evidence type="ECO:0000256" key="6">
    <source>
        <dbReference type="PIRNR" id="PIRNR005651"/>
    </source>
</evidence>
<feature type="domain" description="Band 7" evidence="7">
    <location>
        <begin position="22"/>
        <end position="209"/>
    </location>
</feature>
<dbReference type="RefSeq" id="WP_163298742.1">
    <property type="nucleotide sequence ID" value="NZ_JAAGRR010000069.1"/>
</dbReference>
<evidence type="ECO:0000256" key="4">
    <source>
        <dbReference type="ARBA" id="ARBA00022989"/>
    </source>
</evidence>
<evidence type="ECO:0000259" key="7">
    <source>
        <dbReference type="SMART" id="SM00244"/>
    </source>
</evidence>
<dbReference type="AlphaFoldDB" id="A0A6N9TS74"/>
<gene>
    <name evidence="8" type="primary">hflC</name>
    <name evidence="8" type="ORF">G3N55_07075</name>
</gene>
<dbReference type="NCBIfam" id="TIGR01932">
    <property type="entry name" value="hflC"/>
    <property type="match status" value="1"/>
</dbReference>
<protein>
    <recommendedName>
        <fullName evidence="6">Protein HflC</fullName>
    </recommendedName>
</protein>
<evidence type="ECO:0000313" key="9">
    <source>
        <dbReference type="Proteomes" id="UP000469346"/>
    </source>
</evidence>
<proteinExistence type="inferred from homology"/>
<dbReference type="InterPro" id="IPR036013">
    <property type="entry name" value="Band_7/SPFH_dom_sf"/>
</dbReference>
<dbReference type="Proteomes" id="UP000469346">
    <property type="component" value="Unassembled WGS sequence"/>
</dbReference>
<dbReference type="PIRSF" id="PIRSF005651">
    <property type="entry name" value="HflC"/>
    <property type="match status" value="1"/>
</dbReference>
<dbReference type="PANTHER" id="PTHR42911">
    <property type="entry name" value="MODULATOR OF FTSH PROTEASE HFLC"/>
    <property type="match status" value="1"/>
</dbReference>
<dbReference type="GO" id="GO:0016020">
    <property type="term" value="C:membrane"/>
    <property type="evidence" value="ECO:0007669"/>
    <property type="project" value="UniProtKB-SubCell"/>
</dbReference>
<dbReference type="InterPro" id="IPR001107">
    <property type="entry name" value="Band_7"/>
</dbReference>
<dbReference type="Gene3D" id="3.30.479.30">
    <property type="entry name" value="Band 7 domain"/>
    <property type="match status" value="1"/>
</dbReference>
<dbReference type="GO" id="GO:0006508">
    <property type="term" value="P:proteolysis"/>
    <property type="evidence" value="ECO:0007669"/>
    <property type="project" value="UniProtKB-KW"/>
</dbReference>
<dbReference type="GO" id="GO:0008233">
    <property type="term" value="F:peptidase activity"/>
    <property type="evidence" value="ECO:0007669"/>
    <property type="project" value="UniProtKB-KW"/>
</dbReference>
<comment type="function">
    <text evidence="6">HflC and HflK could regulate a protease.</text>
</comment>
<accession>A0A6N9TS74</accession>
<evidence type="ECO:0000256" key="3">
    <source>
        <dbReference type="ARBA" id="ARBA00022692"/>
    </source>
</evidence>
<evidence type="ECO:0000256" key="1">
    <source>
        <dbReference type="ARBA" id="ARBA00004370"/>
    </source>
</evidence>
<keyword evidence="4" id="KW-1133">Transmembrane helix</keyword>
<keyword evidence="3" id="KW-0812">Transmembrane</keyword>
<keyword evidence="5" id="KW-0472">Membrane</keyword>
<evidence type="ECO:0000313" key="8">
    <source>
        <dbReference type="EMBL" id="NDY42604.1"/>
    </source>
</evidence>
<dbReference type="Pfam" id="PF01145">
    <property type="entry name" value="Band_7"/>
    <property type="match status" value="1"/>
</dbReference>
<evidence type="ECO:0000256" key="5">
    <source>
        <dbReference type="ARBA" id="ARBA00023136"/>
    </source>
</evidence>
<keyword evidence="9" id="KW-1185">Reference proteome</keyword>
<dbReference type="SMART" id="SM00244">
    <property type="entry name" value="PHB"/>
    <property type="match status" value="1"/>
</dbReference>
<sequence length="311" mass="35525">MKQFSLGLLLLVLLLAVSVVGGAFYLVNEAEQVVITQFGKPVGRPITEPGLHVKLPFIQTANYFDKRFLAWDGEPNQVPTRDKRYIWVDTYARWRITDPLKFLQRLRDIRGAQSRLAGILNGETRNTIAKHDLIELVRSTNRTPAADDVHASGAQETFGQIRFGREKLSAEVLAAAAQRTSDLGIEILDFRFKRINYVEEVQREVYARMISERKRIAERYRSEGAGEAARIAGEKERELKRITSDAYRKAQEIKGKADAEAADVYAAAYKRDPDFYRFVKTLETYQSTVDKDTVLVLTTDGELFRYLKQVR</sequence>
<comment type="similarity">
    <text evidence="2 6">Belongs to the band 7/mec-2 family. HflC subfamily.</text>
</comment>
<keyword evidence="8" id="KW-0645">Protease</keyword>
<dbReference type="InterPro" id="IPR010200">
    <property type="entry name" value="HflC"/>
</dbReference>
<evidence type="ECO:0000256" key="2">
    <source>
        <dbReference type="ARBA" id="ARBA00007862"/>
    </source>
</evidence>
<comment type="caution">
    <text evidence="8">The sequence shown here is derived from an EMBL/GenBank/DDBJ whole genome shotgun (WGS) entry which is preliminary data.</text>
</comment>
<dbReference type="EMBL" id="JAAGRR010000069">
    <property type="protein sequence ID" value="NDY42604.1"/>
    <property type="molecule type" value="Genomic_DNA"/>
</dbReference>
<dbReference type="CDD" id="cd03405">
    <property type="entry name" value="SPFH_HflC"/>
    <property type="match status" value="1"/>
</dbReference>
<organism evidence="8 9">
    <name type="scientific">Dissulfurirhabdus thermomarina</name>
    <dbReference type="NCBI Taxonomy" id="1765737"/>
    <lineage>
        <taxon>Bacteria</taxon>
        <taxon>Deltaproteobacteria</taxon>
        <taxon>Dissulfurirhabdaceae</taxon>
        <taxon>Dissulfurirhabdus</taxon>
    </lineage>
</organism>
<dbReference type="PANTHER" id="PTHR42911:SF1">
    <property type="entry name" value="MODULATOR OF FTSH PROTEASE HFLC"/>
    <property type="match status" value="1"/>
</dbReference>
<reference evidence="8 9" key="1">
    <citation type="submission" date="2020-02" db="EMBL/GenBank/DDBJ databases">
        <title>Comparative genomics of sulfur disproportionating microorganisms.</title>
        <authorList>
            <person name="Ward L.M."/>
            <person name="Bertran E."/>
            <person name="Johnston D.T."/>
        </authorList>
    </citation>
    <scope>NUCLEOTIDE SEQUENCE [LARGE SCALE GENOMIC DNA]</scope>
    <source>
        <strain evidence="8 9">DSM 100025</strain>
    </source>
</reference>